<dbReference type="GO" id="GO:0005829">
    <property type="term" value="C:cytosol"/>
    <property type="evidence" value="ECO:0007669"/>
    <property type="project" value="TreeGrafter"/>
</dbReference>
<dbReference type="InterPro" id="IPR050397">
    <property type="entry name" value="Env_Response_Regulators"/>
</dbReference>
<dbReference type="RefSeq" id="WP_109459477.1">
    <property type="nucleotide sequence ID" value="NZ_QFBC01000007.1"/>
</dbReference>
<dbReference type="SUPFAM" id="SSF51206">
    <property type="entry name" value="cAMP-binding domain-like"/>
    <property type="match status" value="1"/>
</dbReference>
<feature type="domain" description="Cyclic nucleotide-binding" evidence="1">
    <location>
        <begin position="15"/>
        <end position="118"/>
    </location>
</feature>
<dbReference type="PANTHER" id="PTHR24567:SF68">
    <property type="entry name" value="DNA-BINDING TRANSCRIPTIONAL DUAL REGULATOR CRP"/>
    <property type="match status" value="1"/>
</dbReference>
<accession>A0A2U2DPM3</accession>
<dbReference type="InterPro" id="IPR000595">
    <property type="entry name" value="cNMP-bd_dom"/>
</dbReference>
<dbReference type="Gene3D" id="2.60.120.10">
    <property type="entry name" value="Jelly Rolls"/>
    <property type="match status" value="1"/>
</dbReference>
<comment type="caution">
    <text evidence="2">The sequence shown here is derived from an EMBL/GenBank/DDBJ whole genome shotgun (WGS) entry which is preliminary data.</text>
</comment>
<sequence>MGLQDDIRILSTVPLFAGMNDDQMRLVAFGAERRHLSAGQTLFREKAPAECAYIVAEGRIELMANGRDGKPVLKETVGPGMLLSELALMTLVERKYTAVAQGDAEVLRITRALFQRLMEEYPVVAVRAEARLRDNIAGMIDDIAALERFFA</sequence>
<dbReference type="PANTHER" id="PTHR24567">
    <property type="entry name" value="CRP FAMILY TRANSCRIPTIONAL REGULATORY PROTEIN"/>
    <property type="match status" value="1"/>
</dbReference>
<proteinExistence type="predicted"/>
<reference evidence="2 3" key="1">
    <citation type="submission" date="2018-05" db="EMBL/GenBank/DDBJ databases">
        <title>The draft genome of strain NS-104.</title>
        <authorList>
            <person name="Hang P."/>
            <person name="Jiang J."/>
        </authorList>
    </citation>
    <scope>NUCLEOTIDE SEQUENCE [LARGE SCALE GENOMIC DNA]</scope>
    <source>
        <strain evidence="2 3">NS-104</strain>
    </source>
</reference>
<dbReference type="EMBL" id="QFBC01000007">
    <property type="protein sequence ID" value="PWE55179.1"/>
    <property type="molecule type" value="Genomic_DNA"/>
</dbReference>
<evidence type="ECO:0000313" key="2">
    <source>
        <dbReference type="EMBL" id="PWE55179.1"/>
    </source>
</evidence>
<keyword evidence="3" id="KW-1185">Reference proteome</keyword>
<dbReference type="CDD" id="cd00038">
    <property type="entry name" value="CAP_ED"/>
    <property type="match status" value="1"/>
</dbReference>
<evidence type="ECO:0000313" key="3">
    <source>
        <dbReference type="Proteomes" id="UP000245252"/>
    </source>
</evidence>
<dbReference type="GO" id="GO:0016301">
    <property type="term" value="F:kinase activity"/>
    <property type="evidence" value="ECO:0007669"/>
    <property type="project" value="UniProtKB-KW"/>
</dbReference>
<dbReference type="AlphaFoldDB" id="A0A2U2DPM3"/>
<gene>
    <name evidence="2" type="ORF">DEM27_17205</name>
</gene>
<dbReference type="SMART" id="SM00100">
    <property type="entry name" value="cNMP"/>
    <property type="match status" value="1"/>
</dbReference>
<dbReference type="Proteomes" id="UP000245252">
    <property type="component" value="Unassembled WGS sequence"/>
</dbReference>
<dbReference type="OrthoDB" id="9807547at2"/>
<dbReference type="GO" id="GO:0003700">
    <property type="term" value="F:DNA-binding transcription factor activity"/>
    <property type="evidence" value="ECO:0007669"/>
    <property type="project" value="TreeGrafter"/>
</dbReference>
<name>A0A2U2DPM3_9HYPH</name>
<dbReference type="InterPro" id="IPR014710">
    <property type="entry name" value="RmlC-like_jellyroll"/>
</dbReference>
<keyword evidence="2" id="KW-0808">Transferase</keyword>
<organism evidence="2 3">
    <name type="scientific">Metarhizobium album</name>
    <dbReference type="NCBI Taxonomy" id="2182425"/>
    <lineage>
        <taxon>Bacteria</taxon>
        <taxon>Pseudomonadati</taxon>
        <taxon>Pseudomonadota</taxon>
        <taxon>Alphaproteobacteria</taxon>
        <taxon>Hyphomicrobiales</taxon>
        <taxon>Rhizobiaceae</taxon>
        <taxon>Metarhizobium</taxon>
    </lineage>
</organism>
<dbReference type="Pfam" id="PF00027">
    <property type="entry name" value="cNMP_binding"/>
    <property type="match status" value="1"/>
</dbReference>
<protein>
    <submittedName>
        <fullName evidence="2">Protein kinase</fullName>
    </submittedName>
</protein>
<dbReference type="PROSITE" id="PS50042">
    <property type="entry name" value="CNMP_BINDING_3"/>
    <property type="match status" value="1"/>
</dbReference>
<evidence type="ECO:0000259" key="1">
    <source>
        <dbReference type="PROSITE" id="PS50042"/>
    </source>
</evidence>
<dbReference type="InterPro" id="IPR018490">
    <property type="entry name" value="cNMP-bd_dom_sf"/>
</dbReference>
<keyword evidence="2" id="KW-0418">Kinase</keyword>